<evidence type="ECO:0000313" key="9">
    <source>
        <dbReference type="Proteomes" id="UP000001901"/>
    </source>
</evidence>
<keyword evidence="9" id="KW-1185">Reference proteome</keyword>
<evidence type="ECO:0000256" key="6">
    <source>
        <dbReference type="ARBA" id="ARBA00023010"/>
    </source>
</evidence>
<dbReference type="STRING" id="572546.Arcpr_1098"/>
<reference evidence="8 9" key="1">
    <citation type="journal article" date="2010" name="Stand. Genomic Sci.">
        <title>Complete genome sequence of Archaeoglobus profundus type strain (AV18).</title>
        <authorList>
            <person name="von Jan M."/>
            <person name="Lapidus A."/>
            <person name="Del Rio T.G."/>
            <person name="Copeland A."/>
            <person name="Tice H."/>
            <person name="Cheng J.F."/>
            <person name="Lucas S."/>
            <person name="Chen F."/>
            <person name="Nolan M."/>
            <person name="Goodwin L."/>
            <person name="Han C."/>
            <person name="Pitluck S."/>
            <person name="Liolios K."/>
            <person name="Ivanova N."/>
            <person name="Mavromatis K."/>
            <person name="Ovchinnikova G."/>
            <person name="Chertkov O."/>
            <person name="Pati A."/>
            <person name="Chen A."/>
            <person name="Palaniappan K."/>
            <person name="Land M."/>
            <person name="Hauser L."/>
            <person name="Chang Y.J."/>
            <person name="Jeffries C.D."/>
            <person name="Saunders E."/>
            <person name="Brettin T."/>
            <person name="Detter J.C."/>
            <person name="Chain P."/>
            <person name="Eichinger K."/>
            <person name="Huber H."/>
            <person name="Spring S."/>
            <person name="Rohde M."/>
            <person name="Goker M."/>
            <person name="Wirth R."/>
            <person name="Woyke T."/>
            <person name="Bristow J."/>
            <person name="Eisen J.A."/>
            <person name="Markowitz V."/>
            <person name="Hugenholtz P."/>
            <person name="Kyrpides N.C."/>
            <person name="Klenk H.P."/>
        </authorList>
    </citation>
    <scope>NUCLEOTIDE SEQUENCE [LARGE SCALE GENOMIC DNA]</scope>
    <source>
        <strain evidence="9">DSM 5631 / JCM 9629 / NBRC 100127 / Av18</strain>
    </source>
</reference>
<keyword evidence="5" id="KW-1133">Transmembrane helix</keyword>
<organism evidence="8 9">
    <name type="scientific">Archaeoglobus profundus (strain DSM 5631 / JCM 9629 / NBRC 100127 / Av18)</name>
    <dbReference type="NCBI Taxonomy" id="572546"/>
    <lineage>
        <taxon>Archaea</taxon>
        <taxon>Methanobacteriati</taxon>
        <taxon>Methanobacteriota</taxon>
        <taxon>Archaeoglobi</taxon>
        <taxon>Archaeoglobales</taxon>
        <taxon>Archaeoglobaceae</taxon>
        <taxon>Archaeoglobus</taxon>
    </lineage>
</organism>
<dbReference type="EMBL" id="CP001857">
    <property type="protein sequence ID" value="ADB58157.1"/>
    <property type="molecule type" value="Genomic_DNA"/>
</dbReference>
<keyword evidence="2" id="KW-0813">Transport</keyword>
<accession>D2RDG3</accession>
<dbReference type="GO" id="GO:0015031">
    <property type="term" value="P:protein transport"/>
    <property type="evidence" value="ECO:0007669"/>
    <property type="project" value="UniProtKB-KW"/>
</dbReference>
<evidence type="ECO:0000256" key="5">
    <source>
        <dbReference type="ARBA" id="ARBA00022989"/>
    </source>
</evidence>
<dbReference type="AlphaFoldDB" id="D2RDG3"/>
<dbReference type="KEGG" id="apo:Arcpr_1098"/>
<keyword evidence="4" id="KW-0653">Protein transport</keyword>
<dbReference type="eggNOG" id="arCOG02694">
    <property type="taxonomic scope" value="Archaea"/>
</dbReference>
<dbReference type="InterPro" id="IPR003369">
    <property type="entry name" value="TatA/B/E"/>
</dbReference>
<dbReference type="RefSeq" id="WP_012940493.1">
    <property type="nucleotide sequence ID" value="NC_013741.1"/>
</dbReference>
<evidence type="ECO:0000256" key="7">
    <source>
        <dbReference type="ARBA" id="ARBA00023136"/>
    </source>
</evidence>
<dbReference type="GeneID" id="8739777"/>
<dbReference type="Gene3D" id="1.20.5.3310">
    <property type="match status" value="1"/>
</dbReference>
<dbReference type="HOGENOM" id="CLU_179004_0_0_2"/>
<evidence type="ECO:0000256" key="2">
    <source>
        <dbReference type="ARBA" id="ARBA00022448"/>
    </source>
</evidence>
<dbReference type="PaxDb" id="572546-Arcpr_1098"/>
<protein>
    <submittedName>
        <fullName evidence="8">Sec-independent translocation protein mttA/Hcf106</fullName>
    </submittedName>
</protein>
<evidence type="ECO:0000256" key="1">
    <source>
        <dbReference type="ARBA" id="ARBA00004167"/>
    </source>
</evidence>
<keyword evidence="7" id="KW-0472">Membrane</keyword>
<keyword evidence="6" id="KW-0811">Translocation</keyword>
<proteinExistence type="predicted"/>
<evidence type="ECO:0000256" key="3">
    <source>
        <dbReference type="ARBA" id="ARBA00022692"/>
    </source>
</evidence>
<gene>
    <name evidence="8" type="ordered locus">Arcpr_1098</name>
</gene>
<comment type="subcellular location">
    <subcellularLocation>
        <location evidence="1">Membrane</location>
        <topology evidence="1">Single-pass membrane protein</topology>
    </subcellularLocation>
</comment>
<dbReference type="GO" id="GO:0016020">
    <property type="term" value="C:membrane"/>
    <property type="evidence" value="ECO:0007669"/>
    <property type="project" value="UniProtKB-ARBA"/>
</dbReference>
<keyword evidence="3" id="KW-0812">Transmembrane</keyword>
<evidence type="ECO:0000256" key="4">
    <source>
        <dbReference type="ARBA" id="ARBA00022927"/>
    </source>
</evidence>
<dbReference type="OrthoDB" id="50540at2157"/>
<evidence type="ECO:0000313" key="8">
    <source>
        <dbReference type="EMBL" id="ADB58157.1"/>
    </source>
</evidence>
<dbReference type="Proteomes" id="UP000001901">
    <property type="component" value="Chromosome"/>
</dbReference>
<sequence length="91" mass="10346">MLGWGELAIIVVLAVILLGPDKLADLARTLGRIYGEYQKAKRQLELELLYGYEIPTKEKLEEIAKKKMSEITSDFIKNVETVNNLDKLNKP</sequence>
<name>D2RDG3_ARCPA</name>
<dbReference type="Pfam" id="PF02416">
    <property type="entry name" value="TatA_B_E"/>
    <property type="match status" value="1"/>
</dbReference>